<dbReference type="OrthoDB" id="1808039at2"/>
<dbReference type="AlphaFoldDB" id="A0A0R3JUG2"/>
<organism evidence="2 3">
    <name type="scientific">Caloramator mitchellensis</name>
    <dbReference type="NCBI Taxonomy" id="908809"/>
    <lineage>
        <taxon>Bacteria</taxon>
        <taxon>Bacillati</taxon>
        <taxon>Bacillota</taxon>
        <taxon>Clostridia</taxon>
        <taxon>Eubacteriales</taxon>
        <taxon>Clostridiaceae</taxon>
        <taxon>Caloramator</taxon>
    </lineage>
</organism>
<name>A0A0R3JUG2_CALMK</name>
<dbReference type="InterPro" id="IPR001387">
    <property type="entry name" value="Cro/C1-type_HTH"/>
</dbReference>
<dbReference type="CDD" id="cd00093">
    <property type="entry name" value="HTH_XRE"/>
    <property type="match status" value="1"/>
</dbReference>
<gene>
    <name evidence="2" type="ORF">ABG79_01413</name>
</gene>
<sequence length="174" mass="19788">MDYVRVGDKVISINKINDAIDKILELRCKGYSQQEVAKILNIDRTFISRLESIGEVRKGGDIAVVGFPIANKRELEEKLREAGVDYVFILTEEERQNFVKEQNATQLVNELLEIVSRVRKYQHCIILASNFRSKLLADLLDAHVYTIDIGKSPLKNDVEVDVDSVLKIIETIKG</sequence>
<evidence type="ECO:0000259" key="1">
    <source>
        <dbReference type="PROSITE" id="PS50943"/>
    </source>
</evidence>
<dbReference type="PROSITE" id="PS50943">
    <property type="entry name" value="HTH_CROC1"/>
    <property type="match status" value="1"/>
</dbReference>
<accession>A0A0R3JUG2</accession>
<keyword evidence="3" id="KW-1185">Reference proteome</keyword>
<dbReference type="EMBL" id="LKHP01000007">
    <property type="protein sequence ID" value="KRQ86666.1"/>
    <property type="molecule type" value="Genomic_DNA"/>
</dbReference>
<evidence type="ECO:0000313" key="2">
    <source>
        <dbReference type="EMBL" id="KRQ86666.1"/>
    </source>
</evidence>
<dbReference type="STRING" id="908809.ABG79_01413"/>
<comment type="caution">
    <text evidence="2">The sequence shown here is derived from an EMBL/GenBank/DDBJ whole genome shotgun (WGS) entry which is preliminary data.</text>
</comment>
<feature type="domain" description="HTH cro/C1-type" evidence="1">
    <location>
        <begin position="29"/>
        <end position="52"/>
    </location>
</feature>
<dbReference type="RefSeq" id="WP_057978547.1">
    <property type="nucleotide sequence ID" value="NZ_LKHP01000007.1"/>
</dbReference>
<evidence type="ECO:0000313" key="3">
    <source>
        <dbReference type="Proteomes" id="UP000052015"/>
    </source>
</evidence>
<protein>
    <recommendedName>
        <fullName evidence="1">HTH cro/C1-type domain-containing protein</fullName>
    </recommendedName>
</protein>
<proteinExistence type="predicted"/>
<dbReference type="Proteomes" id="UP000052015">
    <property type="component" value="Unassembled WGS sequence"/>
</dbReference>
<reference evidence="2 3" key="1">
    <citation type="submission" date="2015-09" db="EMBL/GenBank/DDBJ databases">
        <title>Draft genome sequence of a Caloramator mitchellensis, a moderate thermophile from the Great Artesian Basin of Australia.</title>
        <authorList>
            <person name="Patel B.K."/>
        </authorList>
    </citation>
    <scope>NUCLEOTIDE SEQUENCE [LARGE SCALE GENOMIC DNA]</scope>
    <source>
        <strain evidence="2 3">VF08</strain>
    </source>
</reference>